<dbReference type="SUPFAM" id="SSF47370">
    <property type="entry name" value="Bromodomain"/>
    <property type="match status" value="1"/>
</dbReference>
<evidence type="ECO:0000256" key="4">
    <source>
        <dbReference type="ARBA" id="ARBA00022857"/>
    </source>
</evidence>
<dbReference type="GO" id="GO:0005777">
    <property type="term" value="C:peroxisome"/>
    <property type="evidence" value="ECO:0007669"/>
    <property type="project" value="UniProtKB-SubCell"/>
</dbReference>
<dbReference type="SMART" id="SM00297">
    <property type="entry name" value="BROMO"/>
    <property type="match status" value="1"/>
</dbReference>
<dbReference type="FunFam" id="3.40.50.720:FF:000301">
    <property type="entry name" value="Hydroxysteroid dehydrogenase like 2"/>
    <property type="match status" value="1"/>
</dbReference>
<evidence type="ECO:0000256" key="10">
    <source>
        <dbReference type="PROSITE-ProRule" id="PRU00035"/>
    </source>
</evidence>
<keyword evidence="8" id="KW-0576">Peroxisome</keyword>
<evidence type="ECO:0000256" key="5">
    <source>
        <dbReference type="ARBA" id="ARBA00023002"/>
    </source>
</evidence>
<name>A0A1R1YQM4_9FUNG</name>
<keyword evidence="7" id="KW-0496">Mitochondrion</keyword>
<dbReference type="Pfam" id="PF00106">
    <property type="entry name" value="adh_short"/>
    <property type="match status" value="1"/>
</dbReference>
<protein>
    <recommendedName>
        <fullName evidence="9">Hydroxysteroid dehydrogenase-like protein 2</fullName>
    </recommendedName>
</protein>
<dbReference type="Gene3D" id="3.40.50.720">
    <property type="entry name" value="NAD(P)-binding Rossmann-like Domain"/>
    <property type="match status" value="1"/>
</dbReference>
<evidence type="ECO:0000313" key="12">
    <source>
        <dbReference type="EMBL" id="OMJ29193.1"/>
    </source>
</evidence>
<accession>A0A1R1YQM4</accession>
<organism evidence="12 13">
    <name type="scientific">Smittium culicis</name>
    <dbReference type="NCBI Taxonomy" id="133412"/>
    <lineage>
        <taxon>Eukaryota</taxon>
        <taxon>Fungi</taxon>
        <taxon>Fungi incertae sedis</taxon>
        <taxon>Zoopagomycota</taxon>
        <taxon>Kickxellomycotina</taxon>
        <taxon>Harpellomycetes</taxon>
        <taxon>Harpellales</taxon>
        <taxon>Legeriomycetaceae</taxon>
        <taxon>Smittium</taxon>
    </lineage>
</organism>
<dbReference type="AlphaFoldDB" id="A0A1R1YQM4"/>
<evidence type="ECO:0000256" key="2">
    <source>
        <dbReference type="ARBA" id="ARBA00004275"/>
    </source>
</evidence>
<dbReference type="PRINTS" id="PR00503">
    <property type="entry name" value="BROMODOMAIN"/>
</dbReference>
<evidence type="ECO:0000256" key="7">
    <source>
        <dbReference type="ARBA" id="ARBA00023128"/>
    </source>
</evidence>
<keyword evidence="5" id="KW-0560">Oxidoreductase</keyword>
<dbReference type="CDD" id="cd09762">
    <property type="entry name" value="HSDL2_SDR_c"/>
    <property type="match status" value="1"/>
</dbReference>
<evidence type="ECO:0000256" key="3">
    <source>
        <dbReference type="ARBA" id="ARBA00006484"/>
    </source>
</evidence>
<dbReference type="OrthoDB" id="5327538at2759"/>
<dbReference type="PROSITE" id="PS50014">
    <property type="entry name" value="BROMODOMAIN_2"/>
    <property type="match status" value="1"/>
</dbReference>
<dbReference type="Proteomes" id="UP000187429">
    <property type="component" value="Unassembled WGS sequence"/>
</dbReference>
<sequence length="960" mass="106544">MDKTSQIQDPQPLNHLIRLNGPIIANPEICIDDTRSITIHESSETQFSCSQSPQLSIPTACQKPSPIMKIKLNFRSIGNSHSIPRTQDILNISNSSETASKFTNISSSNDKTPVFKLKLKPLINKVKISELPNNDSGFPLTSNIPPLKKIKTANNSTLSEQSQLHSFISTNKEIVVPLPNFSKKKESSISLDTTKSSNKDEAELENSINLQYQELVDVLNFHFGCQFLTPYLTKVLKKLFRKDFYAMFWEPVNLNEVKDYLSIVKSPMDFSTMRSKISSNSYPSLSLFANDFKLICDNAMIYNSPSTVYYQHAKKLYLSGSNSILRTARKLSKNVTSYPKNSYPKNLSNGTSAQINSETSAVNLLQDSIDNANESNLIVNITDIPKNLFSSFNNKSTNSKNFSDFQNSNKPIIPIFKVKSTSSMLFSKKNIRTRGPGKATLHNRRLSDHHNKINTNPDGSITIQPSNLNHFLNINNNIKAPVMLSNSSKPLSSCEDWRQAQQLDYFNFPIVANLKNTVNLPSHNSTKPTFAPSLYSASFTPLTHCLTGGDVGLAYYLSLIRFIGDTNSDLLLDYMKTVLSYLSNRVYDLIFTLTKISNLTPSEKNKIFNMNFIPTDKITLNPNFDHLGLANELNSMTACNFSQPAYLKQCLGGSFGCTTSRNHNLQSTMSLKNKVLFITGASRGIGEAIALRAARDGAKIAVVAKTTEPHPTLPGTIHTAVEKIIKAGGQAIGIQCDIRFEDQVAAAIKKTVDTFGGIDIVVNNASAINLKNTEETDVSRYDLMHSINARGTWLVSKLAIPYLKKAENPQILNLAPPLSMETKWFAPHTGYTMAKYGMSMCVLGMAGELKKYGIAVNALWPYTMISTAALVIAAKDAPVIKARTPEIMADAAHLIFSGNSKDITGNFYLDELYLREKGITDFDKYNTVPGTKLEDLSLDFFLDSNQVSKLLQMRKLANKL</sequence>
<evidence type="ECO:0000256" key="8">
    <source>
        <dbReference type="ARBA" id="ARBA00023140"/>
    </source>
</evidence>
<evidence type="ECO:0000313" key="13">
    <source>
        <dbReference type="Proteomes" id="UP000187429"/>
    </source>
</evidence>
<comment type="subcellular location">
    <subcellularLocation>
        <location evidence="1">Mitochondrion</location>
    </subcellularLocation>
    <subcellularLocation>
        <location evidence="2">Peroxisome</location>
    </subcellularLocation>
</comment>
<comment type="similarity">
    <text evidence="3">Belongs to the short-chain dehydrogenases/reductases (SDR) family.</text>
</comment>
<feature type="domain" description="Bromo" evidence="11">
    <location>
        <begin position="240"/>
        <end position="310"/>
    </location>
</feature>
<dbReference type="GO" id="GO:0016491">
    <property type="term" value="F:oxidoreductase activity"/>
    <property type="evidence" value="ECO:0007669"/>
    <property type="project" value="UniProtKB-KW"/>
</dbReference>
<dbReference type="NCBIfam" id="NF006133">
    <property type="entry name" value="PRK08278.1"/>
    <property type="match status" value="1"/>
</dbReference>
<dbReference type="EMBL" id="LSSM01000354">
    <property type="protein sequence ID" value="OMJ29193.1"/>
    <property type="molecule type" value="Genomic_DNA"/>
</dbReference>
<dbReference type="PRINTS" id="PR00081">
    <property type="entry name" value="GDHRDH"/>
</dbReference>
<dbReference type="PANTHER" id="PTHR42808">
    <property type="entry name" value="HYDROXYSTEROID DEHYDROGENASE-LIKE PROTEIN 2"/>
    <property type="match status" value="1"/>
</dbReference>
<dbReference type="GO" id="GO:0005739">
    <property type="term" value="C:mitochondrion"/>
    <property type="evidence" value="ECO:0007669"/>
    <property type="project" value="UniProtKB-SubCell"/>
</dbReference>
<dbReference type="SUPFAM" id="SSF51735">
    <property type="entry name" value="NAD(P)-binding Rossmann-fold domains"/>
    <property type="match status" value="1"/>
</dbReference>
<keyword evidence="13" id="KW-1185">Reference proteome</keyword>
<evidence type="ECO:0000256" key="1">
    <source>
        <dbReference type="ARBA" id="ARBA00004173"/>
    </source>
</evidence>
<dbReference type="InterPro" id="IPR036427">
    <property type="entry name" value="Bromodomain-like_sf"/>
</dbReference>
<dbReference type="InterPro" id="IPR036291">
    <property type="entry name" value="NAD(P)-bd_dom_sf"/>
</dbReference>
<proteinExistence type="inferred from homology"/>
<comment type="caution">
    <text evidence="12">The sequence shown here is derived from an EMBL/GenBank/DDBJ whole genome shotgun (WGS) entry which is preliminary data.</text>
</comment>
<dbReference type="InterPro" id="IPR002347">
    <property type="entry name" value="SDR_fam"/>
</dbReference>
<dbReference type="GO" id="GO:0006325">
    <property type="term" value="P:chromatin organization"/>
    <property type="evidence" value="ECO:0007669"/>
    <property type="project" value="UniProtKB-ARBA"/>
</dbReference>
<evidence type="ECO:0000259" key="11">
    <source>
        <dbReference type="PROSITE" id="PS50014"/>
    </source>
</evidence>
<reference evidence="13" key="1">
    <citation type="submission" date="2017-01" db="EMBL/GenBank/DDBJ databases">
        <authorList>
            <person name="Wang Y."/>
            <person name="White M."/>
            <person name="Kvist S."/>
            <person name="Moncalvo J.-M."/>
        </authorList>
    </citation>
    <scope>NUCLEOTIDE SEQUENCE [LARGE SCALE GENOMIC DNA]</scope>
    <source>
        <strain evidence="13">ID-206-W2</strain>
    </source>
</reference>
<evidence type="ECO:0000256" key="6">
    <source>
        <dbReference type="ARBA" id="ARBA00023117"/>
    </source>
</evidence>
<dbReference type="Gene3D" id="1.20.920.10">
    <property type="entry name" value="Bromodomain-like"/>
    <property type="match status" value="1"/>
</dbReference>
<dbReference type="Pfam" id="PF00439">
    <property type="entry name" value="Bromodomain"/>
    <property type="match status" value="1"/>
</dbReference>
<evidence type="ECO:0000256" key="9">
    <source>
        <dbReference type="ARBA" id="ARBA00040243"/>
    </source>
</evidence>
<dbReference type="InterPro" id="IPR051935">
    <property type="entry name" value="HSDL2"/>
</dbReference>
<dbReference type="PANTHER" id="PTHR42808:SF3">
    <property type="entry name" value="HYDROXYSTEROID DEHYDROGENASE-LIKE PROTEIN 2"/>
    <property type="match status" value="1"/>
</dbReference>
<dbReference type="InterPro" id="IPR001487">
    <property type="entry name" value="Bromodomain"/>
</dbReference>
<keyword evidence="6 10" id="KW-0103">Bromodomain</keyword>
<gene>
    <name evidence="12" type="ORF">AYI69_g1309</name>
</gene>
<keyword evidence="4" id="KW-0521">NADP</keyword>